<dbReference type="SUPFAM" id="SSF48179">
    <property type="entry name" value="6-phosphogluconate dehydrogenase C-terminal domain-like"/>
    <property type="match status" value="1"/>
</dbReference>
<keyword evidence="6" id="KW-1185">Reference proteome</keyword>
<dbReference type="InterPro" id="IPR008927">
    <property type="entry name" value="6-PGluconate_DH-like_C_sf"/>
</dbReference>
<evidence type="ECO:0000259" key="4">
    <source>
        <dbReference type="Pfam" id="PF08125"/>
    </source>
</evidence>
<dbReference type="PRINTS" id="PR00084">
    <property type="entry name" value="MTLDHDRGNASE"/>
</dbReference>
<dbReference type="GO" id="GO:0019594">
    <property type="term" value="P:mannitol metabolic process"/>
    <property type="evidence" value="ECO:0007669"/>
    <property type="project" value="InterPro"/>
</dbReference>
<dbReference type="PROSITE" id="PS00974">
    <property type="entry name" value="MANNITOL_DHGENASE"/>
    <property type="match status" value="1"/>
</dbReference>
<dbReference type="RefSeq" id="WP_189587160.1">
    <property type="nucleotide sequence ID" value="NZ_BMYV01000004.1"/>
</dbReference>
<dbReference type="InterPro" id="IPR036291">
    <property type="entry name" value="NAD(P)-bd_dom_sf"/>
</dbReference>
<sequence length="491" mass="54702">MSQLLAKNLPDHIRSFEYDREAVTSGIVHFGIGNFHRAHQAVYCDDLLNTGETNWGITGVSLRSPSIRNALEPQDYLYTLTTLGESTEYRIIGAIKDIVVAPENPNAVIASVAHPSTQLISSTITEKGYCLSSGRVDFDHPDLQSELASLDIPKTIYGFLARGLIQRAKDNSDRSKLTIMCCDNISKGGDHLKDGVSRLLQKHSPQSLDWTKTHVGFISSMVDRVCPATDDDLRAQVRRETGQDEAWPVSAEPFMQWVIEDGFLGDRPNFDEVGAVFVDDIIPFEQMKLRYLNAAHTIASTLGYLSGDIFVHEALQRTEVLKFVRQALLETVLPHAKVPDGYSGEDYIEAVIDRFQNANLPYANLQVGTDSSQKIQQRWFPTIDIAMNTNAKVPYFAFCLGAWVIFIQTALEADVLNDPKRDMFAKIATDDMGQRVAAYLDIASAGQFTFFDQTDFMQSVVQHAKSVQTLGIKVALSAFLQSEEQKEKSYA</sequence>
<proteinExistence type="predicted"/>
<dbReference type="Pfam" id="PF08125">
    <property type="entry name" value="Mannitol_dh_C"/>
    <property type="match status" value="1"/>
</dbReference>
<evidence type="ECO:0000313" key="6">
    <source>
        <dbReference type="Proteomes" id="UP000600865"/>
    </source>
</evidence>
<comment type="caution">
    <text evidence="5">The sequence shown here is derived from an EMBL/GenBank/DDBJ whole genome shotgun (WGS) entry which is preliminary data.</text>
</comment>
<dbReference type="Gene3D" id="1.10.1040.10">
    <property type="entry name" value="N-(1-d-carboxylethyl)-l-norvaline Dehydrogenase, domain 2"/>
    <property type="match status" value="1"/>
</dbReference>
<gene>
    <name evidence="5" type="primary">mtlD</name>
    <name evidence="5" type="ORF">GCM10011309_27680</name>
</gene>
<dbReference type="GO" id="GO:0016616">
    <property type="term" value="F:oxidoreductase activity, acting on the CH-OH group of donors, NAD or NADP as acceptor"/>
    <property type="evidence" value="ECO:0007669"/>
    <property type="project" value="TreeGrafter"/>
</dbReference>
<dbReference type="InterPro" id="IPR023027">
    <property type="entry name" value="Mannitol_DH_CS"/>
</dbReference>
<accession>A0A918KUD1</accession>
<organism evidence="5 6">
    <name type="scientific">Litorimonas cladophorae</name>
    <dbReference type="NCBI Taxonomy" id="1220491"/>
    <lineage>
        <taxon>Bacteria</taxon>
        <taxon>Pseudomonadati</taxon>
        <taxon>Pseudomonadota</taxon>
        <taxon>Alphaproteobacteria</taxon>
        <taxon>Maricaulales</taxon>
        <taxon>Robiginitomaculaceae</taxon>
    </lineage>
</organism>
<dbReference type="InterPro" id="IPR050988">
    <property type="entry name" value="Mannitol_DH/Oxidoreductase"/>
</dbReference>
<protein>
    <submittedName>
        <fullName evidence="5">Mannitol 2-dehydrogenase</fullName>
    </submittedName>
</protein>
<dbReference type="Proteomes" id="UP000600865">
    <property type="component" value="Unassembled WGS sequence"/>
</dbReference>
<dbReference type="EMBL" id="BMYV01000004">
    <property type="protein sequence ID" value="GGX76068.1"/>
    <property type="molecule type" value="Genomic_DNA"/>
</dbReference>
<dbReference type="SUPFAM" id="SSF51735">
    <property type="entry name" value="NAD(P)-binding Rossmann-fold domains"/>
    <property type="match status" value="1"/>
</dbReference>
<feature type="domain" description="Mannitol dehydrogenase C-terminal" evidence="4">
    <location>
        <begin position="280"/>
        <end position="467"/>
    </location>
</feature>
<evidence type="ECO:0000313" key="5">
    <source>
        <dbReference type="EMBL" id="GGX76068.1"/>
    </source>
</evidence>
<keyword evidence="1" id="KW-0560">Oxidoreductase</keyword>
<dbReference type="InterPro" id="IPR013118">
    <property type="entry name" value="Mannitol_DH_C"/>
</dbReference>
<dbReference type="Pfam" id="PF01232">
    <property type="entry name" value="Mannitol_dh"/>
    <property type="match status" value="1"/>
</dbReference>
<evidence type="ECO:0000256" key="1">
    <source>
        <dbReference type="ARBA" id="ARBA00023002"/>
    </source>
</evidence>
<dbReference type="PANTHER" id="PTHR43362">
    <property type="entry name" value="MANNITOL DEHYDROGENASE DSF1-RELATED"/>
    <property type="match status" value="1"/>
</dbReference>
<dbReference type="PANTHER" id="PTHR43362:SF1">
    <property type="entry name" value="MANNITOL DEHYDROGENASE 2-RELATED"/>
    <property type="match status" value="1"/>
</dbReference>
<dbReference type="AlphaFoldDB" id="A0A918KUD1"/>
<evidence type="ECO:0000259" key="3">
    <source>
        <dbReference type="Pfam" id="PF01232"/>
    </source>
</evidence>
<dbReference type="Gene3D" id="3.40.50.720">
    <property type="entry name" value="NAD(P)-binding Rossmann-like Domain"/>
    <property type="match status" value="1"/>
</dbReference>
<dbReference type="InterPro" id="IPR013328">
    <property type="entry name" value="6PGD_dom2"/>
</dbReference>
<name>A0A918KUD1_9PROT</name>
<keyword evidence="2" id="KW-0520">NAD</keyword>
<feature type="domain" description="Mannitol dehydrogenase N-terminal" evidence="3">
    <location>
        <begin position="26"/>
        <end position="271"/>
    </location>
</feature>
<evidence type="ECO:0000256" key="2">
    <source>
        <dbReference type="ARBA" id="ARBA00023027"/>
    </source>
</evidence>
<reference evidence="5 6" key="1">
    <citation type="journal article" date="2014" name="Int. J. Syst. Evol. Microbiol.">
        <title>Complete genome sequence of Corynebacterium casei LMG S-19264T (=DSM 44701T), isolated from a smear-ripened cheese.</title>
        <authorList>
            <consortium name="US DOE Joint Genome Institute (JGI-PGF)"/>
            <person name="Walter F."/>
            <person name="Albersmeier A."/>
            <person name="Kalinowski J."/>
            <person name="Ruckert C."/>
        </authorList>
    </citation>
    <scope>NUCLEOTIDE SEQUENCE [LARGE SCALE GENOMIC DNA]</scope>
    <source>
        <strain evidence="5 6">KCTC 23968</strain>
    </source>
</reference>
<dbReference type="InterPro" id="IPR013131">
    <property type="entry name" value="Mannitol_DH_N"/>
</dbReference>
<dbReference type="InterPro" id="IPR000669">
    <property type="entry name" value="Mannitol_DH"/>
</dbReference>